<evidence type="ECO:0000256" key="1">
    <source>
        <dbReference type="SAM" id="MobiDB-lite"/>
    </source>
</evidence>
<dbReference type="InterPro" id="IPR034829">
    <property type="entry name" value="DnaD-like_sf"/>
</dbReference>
<protein>
    <recommendedName>
        <fullName evidence="5">Lin1244/Lin1753-like N-terminal domain-containing protein</fullName>
    </recommendedName>
</protein>
<feature type="region of interest" description="Disordered" evidence="1">
    <location>
        <begin position="205"/>
        <end position="226"/>
    </location>
</feature>
<dbReference type="InterPro" id="IPR025400">
    <property type="entry name" value="Lin1244/Lin1753-like_N"/>
</dbReference>
<feature type="domain" description="Lin1244/Lin1753-like N-terminal" evidence="3">
    <location>
        <begin position="11"/>
        <end position="101"/>
    </location>
</feature>
<name>A0A0F9NV20_9ZZZZ</name>
<comment type="caution">
    <text evidence="4">The sequence shown here is derived from an EMBL/GenBank/DDBJ whole genome shotgun (WGS) entry which is preliminary data.</text>
</comment>
<organism evidence="4">
    <name type="scientific">marine sediment metagenome</name>
    <dbReference type="NCBI Taxonomy" id="412755"/>
    <lineage>
        <taxon>unclassified sequences</taxon>
        <taxon>metagenomes</taxon>
        <taxon>ecological metagenomes</taxon>
    </lineage>
</organism>
<proteinExistence type="predicted"/>
<dbReference type="SUPFAM" id="SSF158499">
    <property type="entry name" value="DnaD domain-like"/>
    <property type="match status" value="1"/>
</dbReference>
<dbReference type="Pfam" id="PF14297">
    <property type="entry name" value="Lin1244_N"/>
    <property type="match status" value="1"/>
</dbReference>
<dbReference type="Pfam" id="PF07261">
    <property type="entry name" value="DnaB_2"/>
    <property type="match status" value="1"/>
</dbReference>
<evidence type="ECO:0000259" key="2">
    <source>
        <dbReference type="Pfam" id="PF07261"/>
    </source>
</evidence>
<dbReference type="EMBL" id="LAZR01003665">
    <property type="protein sequence ID" value="KKN15922.1"/>
    <property type="molecule type" value="Genomic_DNA"/>
</dbReference>
<evidence type="ECO:0000313" key="4">
    <source>
        <dbReference type="EMBL" id="KKN15922.1"/>
    </source>
</evidence>
<feature type="domain" description="DnaB/C C-terminal" evidence="2">
    <location>
        <begin position="150"/>
        <end position="206"/>
    </location>
</feature>
<sequence length="226" mass="25921">MARPKKQTVDYFPHYVNTGRSLSIVQSQHGNDGYAFWFKLLQVLGKTEGHVYDYNNPDDWLFLLAETNVPGEKAEQILETLASVGSIDKELWGQKIIWSQHFVDNVADVYKRRQVDLPVRPGNSLPEVNQGLIQAVEHFDKLGDKIDDMIEYYEQELGRVLSPMDLDKLKDFADNYDIDAFKHAVDEAKKGKARSPMNYIEKVMLNKQDEEKPAEKSTDNQGVETI</sequence>
<dbReference type="Gene3D" id="1.10.10.630">
    <property type="entry name" value="DnaD domain-like"/>
    <property type="match status" value="1"/>
</dbReference>
<evidence type="ECO:0008006" key="5">
    <source>
        <dbReference type="Google" id="ProtNLM"/>
    </source>
</evidence>
<dbReference type="AlphaFoldDB" id="A0A0F9NV20"/>
<feature type="compositionally biased region" description="Basic and acidic residues" evidence="1">
    <location>
        <begin position="207"/>
        <end position="218"/>
    </location>
</feature>
<dbReference type="InterPro" id="IPR006343">
    <property type="entry name" value="DnaB/C_C"/>
</dbReference>
<gene>
    <name evidence="4" type="ORF">LCGC14_0981140</name>
</gene>
<evidence type="ECO:0000259" key="3">
    <source>
        <dbReference type="Pfam" id="PF14297"/>
    </source>
</evidence>
<accession>A0A0F9NV20</accession>
<reference evidence="4" key="1">
    <citation type="journal article" date="2015" name="Nature">
        <title>Complex archaea that bridge the gap between prokaryotes and eukaryotes.</title>
        <authorList>
            <person name="Spang A."/>
            <person name="Saw J.H."/>
            <person name="Jorgensen S.L."/>
            <person name="Zaremba-Niedzwiedzka K."/>
            <person name="Martijn J."/>
            <person name="Lind A.E."/>
            <person name="van Eijk R."/>
            <person name="Schleper C."/>
            <person name="Guy L."/>
            <person name="Ettema T.J."/>
        </authorList>
    </citation>
    <scope>NUCLEOTIDE SEQUENCE</scope>
</reference>